<dbReference type="PANTHER" id="PTHR34001:SF3">
    <property type="entry name" value="BLL7405 PROTEIN"/>
    <property type="match status" value="1"/>
</dbReference>
<evidence type="ECO:0000313" key="7">
    <source>
        <dbReference type="EMBL" id="PRY95130.1"/>
    </source>
</evidence>
<feature type="domain" description="Outer membrane protein beta-barrel" evidence="6">
    <location>
        <begin position="41"/>
        <end position="217"/>
    </location>
</feature>
<keyword evidence="8" id="KW-1185">Reference proteome</keyword>
<dbReference type="SUPFAM" id="SSF56925">
    <property type="entry name" value="OMPA-like"/>
    <property type="match status" value="1"/>
</dbReference>
<evidence type="ECO:0000259" key="6">
    <source>
        <dbReference type="Pfam" id="PF13505"/>
    </source>
</evidence>
<keyword evidence="2 5" id="KW-0732">Signal</keyword>
<evidence type="ECO:0000256" key="1">
    <source>
        <dbReference type="ARBA" id="ARBA00004370"/>
    </source>
</evidence>
<dbReference type="InterPro" id="IPR051692">
    <property type="entry name" value="OMP-like"/>
</dbReference>
<gene>
    <name evidence="7" type="ORF">BCF33_0744</name>
</gene>
<sequence length="217" mass="22662">MKKLATATVLSASVAMPALAGGLDQPVIAPVIVPPAPIAYAPQWTGGFIGASVGYIDSDGNLVSVVTDADGGTTEVNDVDLSGDGLTYGLRAGYDYQFRNGAVLGGVLQYDRLDLDIGISDEQVDIDESANSVLRAGLRGGYGAGANLFYLTGGWARLDTDVSGDGDGYFAGLGYERLVTDNVSVGIEALYHEFDDFDNADVEVDATTVGLNVNYRF</sequence>
<evidence type="ECO:0000256" key="2">
    <source>
        <dbReference type="ARBA" id="ARBA00022729"/>
    </source>
</evidence>
<comment type="similarity">
    <text evidence="4">Belongs to the Omp25/RopB family.</text>
</comment>
<feature type="signal peptide" evidence="5">
    <location>
        <begin position="1"/>
        <end position="20"/>
    </location>
</feature>
<protein>
    <submittedName>
        <fullName evidence="7">Opacity protein-like surface antigen</fullName>
    </submittedName>
</protein>
<evidence type="ECO:0000313" key="8">
    <source>
        <dbReference type="Proteomes" id="UP000238801"/>
    </source>
</evidence>
<evidence type="ECO:0000256" key="3">
    <source>
        <dbReference type="ARBA" id="ARBA00023136"/>
    </source>
</evidence>
<comment type="subcellular location">
    <subcellularLocation>
        <location evidence="1">Membrane</location>
    </subcellularLocation>
</comment>
<dbReference type="RefSeq" id="WP_106159549.1">
    <property type="nucleotide sequence ID" value="NZ_PVTT01000001.1"/>
</dbReference>
<dbReference type="GO" id="GO:0016020">
    <property type="term" value="C:membrane"/>
    <property type="evidence" value="ECO:0007669"/>
    <property type="project" value="UniProtKB-SubCell"/>
</dbReference>
<dbReference type="InterPro" id="IPR011250">
    <property type="entry name" value="OMP/PagP_B-barrel"/>
</dbReference>
<dbReference type="InterPro" id="IPR027385">
    <property type="entry name" value="Beta-barrel_OMP"/>
</dbReference>
<reference evidence="7 8" key="1">
    <citation type="submission" date="2018-03" db="EMBL/GenBank/DDBJ databases">
        <title>Genomic Encyclopedia of Archaeal and Bacterial Type Strains, Phase II (KMG-II): from individual species to whole genera.</title>
        <authorList>
            <person name="Goeker M."/>
        </authorList>
    </citation>
    <scope>NUCLEOTIDE SEQUENCE [LARGE SCALE GENOMIC DNA]</scope>
    <source>
        <strain evidence="7 8">DSM 29318</strain>
    </source>
</reference>
<evidence type="ECO:0000256" key="4">
    <source>
        <dbReference type="ARBA" id="ARBA00038306"/>
    </source>
</evidence>
<comment type="caution">
    <text evidence="7">The sequence shown here is derived from an EMBL/GenBank/DDBJ whole genome shotgun (WGS) entry which is preliminary data.</text>
</comment>
<keyword evidence="3" id="KW-0472">Membrane</keyword>
<evidence type="ECO:0000256" key="5">
    <source>
        <dbReference type="SAM" id="SignalP"/>
    </source>
</evidence>
<name>A0A2T0X857_9RHOB</name>
<dbReference type="PANTHER" id="PTHR34001">
    <property type="entry name" value="BLL7405 PROTEIN"/>
    <property type="match status" value="1"/>
</dbReference>
<organism evidence="7 8">
    <name type="scientific">Hasllibacter halocynthiae</name>
    <dbReference type="NCBI Taxonomy" id="595589"/>
    <lineage>
        <taxon>Bacteria</taxon>
        <taxon>Pseudomonadati</taxon>
        <taxon>Pseudomonadota</taxon>
        <taxon>Alphaproteobacteria</taxon>
        <taxon>Rhodobacterales</taxon>
        <taxon>Roseobacteraceae</taxon>
        <taxon>Hasllibacter</taxon>
    </lineage>
</organism>
<dbReference type="Proteomes" id="UP000238801">
    <property type="component" value="Unassembled WGS sequence"/>
</dbReference>
<dbReference type="EMBL" id="PVTT01000001">
    <property type="protein sequence ID" value="PRY95130.1"/>
    <property type="molecule type" value="Genomic_DNA"/>
</dbReference>
<accession>A0A2T0X857</accession>
<dbReference type="AlphaFoldDB" id="A0A2T0X857"/>
<dbReference type="Pfam" id="PF13505">
    <property type="entry name" value="OMP_b-brl"/>
    <property type="match status" value="1"/>
</dbReference>
<feature type="chain" id="PRO_5015721407" evidence="5">
    <location>
        <begin position="21"/>
        <end position="217"/>
    </location>
</feature>
<dbReference type="OrthoDB" id="268975at2"/>
<proteinExistence type="inferred from homology"/>